<organism evidence="1">
    <name type="scientific">uncultured bacterium</name>
    <name type="common">gcode 4</name>
    <dbReference type="NCBI Taxonomy" id="1234023"/>
    <lineage>
        <taxon>Bacteria</taxon>
        <taxon>environmental samples</taxon>
    </lineage>
</organism>
<evidence type="ECO:0000313" key="1">
    <source>
        <dbReference type="EMBL" id="EKE26514.1"/>
    </source>
</evidence>
<reference evidence="1" key="1">
    <citation type="journal article" date="2012" name="Science">
        <title>Fermentation, hydrogen, and sulfur metabolism in multiple uncultivated bacterial phyla.</title>
        <authorList>
            <person name="Wrighton K.C."/>
            <person name="Thomas B.C."/>
            <person name="Sharon I."/>
            <person name="Miller C.S."/>
            <person name="Castelle C.J."/>
            <person name="VerBerkmoes N.C."/>
            <person name="Wilkins M.J."/>
            <person name="Hettich R.L."/>
            <person name="Lipton M.S."/>
            <person name="Williams K.H."/>
            <person name="Long P.E."/>
            <person name="Banfield J.F."/>
        </authorList>
    </citation>
    <scope>NUCLEOTIDE SEQUENCE [LARGE SCALE GENOMIC DNA]</scope>
</reference>
<dbReference type="AlphaFoldDB" id="K2G8R1"/>
<accession>K2G8R1</accession>
<proteinExistence type="predicted"/>
<gene>
    <name evidence="1" type="ORF">ACD_4C00256G0006</name>
</gene>
<comment type="caution">
    <text evidence="1">The sequence shown here is derived from an EMBL/GenBank/DDBJ whole genome shotgun (WGS) entry which is preliminary data.</text>
</comment>
<dbReference type="EMBL" id="AMFJ01000772">
    <property type="protein sequence ID" value="EKE26514.1"/>
    <property type="molecule type" value="Genomic_DNA"/>
</dbReference>
<name>K2G8R1_9BACT</name>
<sequence length="231" mass="28349">MIIIYNIDYIYLLIMQKSYLPNIDPKSLCDVLKLCSVRWDKIAIKRLNWEVYEDDLVKIANEEFFEWYPIVRVYSSWHVFFDEKRENVYLVTTQKDWIIQHQFTGWSPLEDINKDVIYITSWKIKFNLAKIEDNAMLRTLNRTWVKVTENFNEIPFVDWILMERIEDWNKFFRLICLLHFAVKKYEWELGFITWSEWITYWNWYNIEKLPETENVAPNAYVVTKKALEIIQ</sequence>
<protein>
    <submittedName>
        <fullName evidence="1">Uncharacterized protein</fullName>
    </submittedName>
</protein>